<organism evidence="2 3">
    <name type="scientific">Siminovitchia thermophila</name>
    <dbReference type="NCBI Taxonomy" id="1245522"/>
    <lineage>
        <taxon>Bacteria</taxon>
        <taxon>Bacillati</taxon>
        <taxon>Bacillota</taxon>
        <taxon>Bacilli</taxon>
        <taxon>Bacillales</taxon>
        <taxon>Bacillaceae</taxon>
        <taxon>Siminovitchia</taxon>
    </lineage>
</organism>
<gene>
    <name evidence="2" type="ORF">JOC94_000503</name>
</gene>
<comment type="caution">
    <text evidence="2">The sequence shown here is derived from an EMBL/GenBank/DDBJ whole genome shotgun (WGS) entry which is preliminary data.</text>
</comment>
<reference evidence="2 3" key="1">
    <citation type="submission" date="2021-01" db="EMBL/GenBank/DDBJ databases">
        <title>Genomic Encyclopedia of Type Strains, Phase IV (KMG-IV): sequencing the most valuable type-strain genomes for metagenomic binning, comparative biology and taxonomic classification.</title>
        <authorList>
            <person name="Goeker M."/>
        </authorList>
    </citation>
    <scope>NUCLEOTIDE SEQUENCE [LARGE SCALE GENOMIC DNA]</scope>
    <source>
        <strain evidence="2 3">DSM 105453</strain>
    </source>
</reference>
<feature type="transmembrane region" description="Helical" evidence="1">
    <location>
        <begin position="6"/>
        <end position="31"/>
    </location>
</feature>
<keyword evidence="1" id="KW-1133">Transmembrane helix</keyword>
<keyword evidence="3" id="KW-1185">Reference proteome</keyword>
<dbReference type="EMBL" id="JAFBFH010000002">
    <property type="protein sequence ID" value="MBM7713535.1"/>
    <property type="molecule type" value="Genomic_DNA"/>
</dbReference>
<name>A0ABS2R2D3_9BACI</name>
<sequence length="36" mass="3904">MKDAASVWAAGDVFLLYFIPVLISLPLALLLKSKKA</sequence>
<keyword evidence="1" id="KW-0472">Membrane</keyword>
<dbReference type="Proteomes" id="UP000823485">
    <property type="component" value="Unassembled WGS sequence"/>
</dbReference>
<proteinExistence type="predicted"/>
<keyword evidence="1" id="KW-0812">Transmembrane</keyword>
<evidence type="ECO:0000313" key="2">
    <source>
        <dbReference type="EMBL" id="MBM7713535.1"/>
    </source>
</evidence>
<protein>
    <submittedName>
        <fullName evidence="2">Uncharacterized protein</fullName>
    </submittedName>
</protein>
<evidence type="ECO:0000313" key="3">
    <source>
        <dbReference type="Proteomes" id="UP000823485"/>
    </source>
</evidence>
<evidence type="ECO:0000256" key="1">
    <source>
        <dbReference type="SAM" id="Phobius"/>
    </source>
</evidence>
<accession>A0ABS2R2D3</accession>